<keyword evidence="4 6" id="KW-1133">Transmembrane helix</keyword>
<keyword evidence="6" id="KW-0406">Ion transport</keyword>
<comment type="similarity">
    <text evidence="1 6">Belongs to the copper transporter (Ctr) (TC 1.A.56) family. SLC31A subfamily.</text>
</comment>
<comment type="subcellular location">
    <subcellularLocation>
        <location evidence="6">Membrane</location>
        <topology evidence="6">Multi-pass membrane protein</topology>
    </subcellularLocation>
</comment>
<keyword evidence="2 6" id="KW-0812">Transmembrane</keyword>
<evidence type="ECO:0000256" key="2">
    <source>
        <dbReference type="ARBA" id="ARBA00022692"/>
    </source>
</evidence>
<dbReference type="InterPro" id="IPR007274">
    <property type="entry name" value="Cop_transporter"/>
</dbReference>
<keyword evidence="3 6" id="KW-0187">Copper transport</keyword>
<name>V4SHC5_CITCL</name>
<evidence type="ECO:0000256" key="5">
    <source>
        <dbReference type="ARBA" id="ARBA00023136"/>
    </source>
</evidence>
<keyword evidence="9" id="KW-1185">Reference proteome</keyword>
<organism evidence="8 9">
    <name type="scientific">Citrus clementina</name>
    <name type="common">Clementine</name>
    <name type="synonym">Citrus deliciosa x Citrus sinensis</name>
    <dbReference type="NCBI Taxonomy" id="85681"/>
    <lineage>
        <taxon>Eukaryota</taxon>
        <taxon>Viridiplantae</taxon>
        <taxon>Streptophyta</taxon>
        <taxon>Embryophyta</taxon>
        <taxon>Tracheophyta</taxon>
        <taxon>Spermatophyta</taxon>
        <taxon>Magnoliopsida</taxon>
        <taxon>eudicotyledons</taxon>
        <taxon>Gunneridae</taxon>
        <taxon>Pentapetalae</taxon>
        <taxon>rosids</taxon>
        <taxon>malvids</taxon>
        <taxon>Sapindales</taxon>
        <taxon>Rutaceae</taxon>
        <taxon>Aurantioideae</taxon>
        <taxon>Citrus</taxon>
    </lineage>
</organism>
<evidence type="ECO:0000256" key="6">
    <source>
        <dbReference type="RuleBase" id="RU367022"/>
    </source>
</evidence>
<sequence>MDGMHHDRGSMPPPNNRGTMMHHHNTMTHMTFFWGKNSEILFSGWPGTSPGMYVLALILVFVLAVLVERLSHCKLMKPGANHATAGLIQTLLHAIRVGLAFFVMLAIMSFNAQVF</sequence>
<dbReference type="AlphaFoldDB" id="V4SHC5"/>
<dbReference type="Proteomes" id="UP000030687">
    <property type="component" value="Unassembled WGS sequence"/>
</dbReference>
<dbReference type="PANTHER" id="PTHR12483:SF128">
    <property type="entry name" value="COPPER TRANSPORT PROTEIN"/>
    <property type="match status" value="1"/>
</dbReference>
<evidence type="ECO:0000256" key="3">
    <source>
        <dbReference type="ARBA" id="ARBA00022796"/>
    </source>
</evidence>
<keyword evidence="6" id="KW-0186">Copper</keyword>
<dbReference type="GO" id="GO:0005886">
    <property type="term" value="C:plasma membrane"/>
    <property type="evidence" value="ECO:0007669"/>
    <property type="project" value="TreeGrafter"/>
</dbReference>
<evidence type="ECO:0000313" key="8">
    <source>
        <dbReference type="EMBL" id="ESR38200.1"/>
    </source>
</evidence>
<dbReference type="PANTHER" id="PTHR12483">
    <property type="entry name" value="SOLUTE CARRIER FAMILY 31 COPPER TRANSPORTERS"/>
    <property type="match status" value="1"/>
</dbReference>
<dbReference type="InParanoid" id="V4SHC5"/>
<feature type="transmembrane region" description="Helical" evidence="6">
    <location>
        <begin position="91"/>
        <end position="110"/>
    </location>
</feature>
<dbReference type="eggNOG" id="KOG3386">
    <property type="taxonomic scope" value="Eukaryota"/>
</dbReference>
<evidence type="ECO:0000313" key="9">
    <source>
        <dbReference type="Proteomes" id="UP000030687"/>
    </source>
</evidence>
<keyword evidence="6" id="KW-0813">Transport</keyword>
<protein>
    <recommendedName>
        <fullName evidence="6">Copper transport protein</fullName>
    </recommendedName>
</protein>
<feature type="region of interest" description="Disordered" evidence="7">
    <location>
        <begin position="1"/>
        <end position="20"/>
    </location>
</feature>
<feature type="transmembrane region" description="Helical" evidence="6">
    <location>
        <begin position="51"/>
        <end position="70"/>
    </location>
</feature>
<dbReference type="KEGG" id="cic:CICLE_v10029806mg"/>
<reference evidence="8 9" key="1">
    <citation type="submission" date="2013-10" db="EMBL/GenBank/DDBJ databases">
        <authorList>
            <consortium name="International Citrus Genome Consortium"/>
            <person name="Jenkins J."/>
            <person name="Schmutz J."/>
            <person name="Prochnik S."/>
            <person name="Rokhsar D."/>
            <person name="Gmitter F."/>
            <person name="Ollitrault P."/>
            <person name="Machado M."/>
            <person name="Talon M."/>
            <person name="Wincker P."/>
            <person name="Jaillon O."/>
            <person name="Morgante M."/>
        </authorList>
    </citation>
    <scope>NUCLEOTIDE SEQUENCE</scope>
    <source>
        <strain evidence="9">cv. Clemenules</strain>
    </source>
</reference>
<dbReference type="EMBL" id="KI536978">
    <property type="protein sequence ID" value="ESR38200.1"/>
    <property type="molecule type" value="Genomic_DNA"/>
</dbReference>
<evidence type="ECO:0000256" key="1">
    <source>
        <dbReference type="ARBA" id="ARBA00006921"/>
    </source>
</evidence>
<keyword evidence="5 6" id="KW-0472">Membrane</keyword>
<dbReference type="Pfam" id="PF04145">
    <property type="entry name" value="Ctr"/>
    <property type="match status" value="2"/>
</dbReference>
<dbReference type="GO" id="GO:0005375">
    <property type="term" value="F:copper ion transmembrane transporter activity"/>
    <property type="evidence" value="ECO:0007669"/>
    <property type="project" value="UniProtKB-UniRule"/>
</dbReference>
<dbReference type="Gramene" id="ESR38200">
    <property type="protein sequence ID" value="ESR38200"/>
    <property type="gene ID" value="CICLE_v10029806mg"/>
</dbReference>
<evidence type="ECO:0000256" key="7">
    <source>
        <dbReference type="SAM" id="MobiDB-lite"/>
    </source>
</evidence>
<proteinExistence type="inferred from homology"/>
<evidence type="ECO:0000256" key="4">
    <source>
        <dbReference type="ARBA" id="ARBA00022989"/>
    </source>
</evidence>
<accession>V4SHC5</accession>
<gene>
    <name evidence="8" type="ORF">CICLE_v10029806mg</name>
</gene>